<keyword evidence="2" id="KW-0378">Hydrolase</keyword>
<dbReference type="GO" id="GO:0006508">
    <property type="term" value="P:proteolysis"/>
    <property type="evidence" value="ECO:0007669"/>
    <property type="project" value="UniProtKB-KW"/>
</dbReference>
<feature type="compositionally biased region" description="Basic and acidic residues" evidence="1">
    <location>
        <begin position="30"/>
        <end position="39"/>
    </location>
</feature>
<dbReference type="GO" id="GO:0008233">
    <property type="term" value="F:peptidase activity"/>
    <property type="evidence" value="ECO:0007669"/>
    <property type="project" value="UniProtKB-KW"/>
</dbReference>
<feature type="compositionally biased region" description="Gly residues" evidence="1">
    <location>
        <begin position="9"/>
        <end position="22"/>
    </location>
</feature>
<protein>
    <submittedName>
        <fullName evidence="2">ATP-dependent Clp protease adaptor protein ClpS</fullName>
    </submittedName>
</protein>
<organism evidence="2">
    <name type="scientific">uncultured Acidimicrobiales bacterium</name>
    <dbReference type="NCBI Taxonomy" id="310071"/>
    <lineage>
        <taxon>Bacteria</taxon>
        <taxon>Bacillati</taxon>
        <taxon>Actinomycetota</taxon>
        <taxon>Acidimicrobiia</taxon>
        <taxon>Acidimicrobiales</taxon>
        <taxon>environmental samples</taxon>
    </lineage>
</organism>
<name>A0A6J4I0S6_9ACTN</name>
<feature type="region of interest" description="Disordered" evidence="1">
    <location>
        <begin position="1"/>
        <end position="101"/>
    </location>
</feature>
<gene>
    <name evidence="2" type="ORF">AVDCRST_MAG50-1543</name>
</gene>
<evidence type="ECO:0000256" key="1">
    <source>
        <dbReference type="SAM" id="MobiDB-lite"/>
    </source>
</evidence>
<keyword evidence="2" id="KW-0645">Protease</keyword>
<feature type="compositionally biased region" description="Basic and acidic residues" evidence="1">
    <location>
        <begin position="92"/>
        <end position="101"/>
    </location>
</feature>
<evidence type="ECO:0000313" key="2">
    <source>
        <dbReference type="EMBL" id="CAA9238482.1"/>
    </source>
</evidence>
<sequence>EHRNPHCGARGGGGHRSGGLDPGGAPLARPRLERPDQPHGLRHLRAAEAVRLQQGQGHEADARRPPQGPGRCELGLTRAVRDGRLPAPRARPLGDHGAERV</sequence>
<dbReference type="AlphaFoldDB" id="A0A6J4I0S6"/>
<accession>A0A6J4I0S6</accession>
<dbReference type="EMBL" id="CADCTF010000086">
    <property type="protein sequence ID" value="CAA9238482.1"/>
    <property type="molecule type" value="Genomic_DNA"/>
</dbReference>
<proteinExistence type="predicted"/>
<reference evidence="2" key="1">
    <citation type="submission" date="2020-02" db="EMBL/GenBank/DDBJ databases">
        <authorList>
            <person name="Meier V. D."/>
        </authorList>
    </citation>
    <scope>NUCLEOTIDE SEQUENCE</scope>
    <source>
        <strain evidence="2">AVDCRST_MAG50</strain>
    </source>
</reference>
<feature type="non-terminal residue" evidence="2">
    <location>
        <position position="1"/>
    </location>
</feature>
<feature type="non-terminal residue" evidence="2">
    <location>
        <position position="101"/>
    </location>
</feature>